<protein>
    <submittedName>
        <fullName evidence="1">Uncharacterized protein</fullName>
    </submittedName>
</protein>
<name>A0A0H3PRT2_ECO5C</name>
<evidence type="ECO:0000313" key="1">
    <source>
        <dbReference type="EMBL" id="EDU91988.1"/>
    </source>
</evidence>
<organism evidence="1 2">
    <name type="scientific">Escherichia coli O157:H7 (strain EC869)</name>
    <dbReference type="NCBI Taxonomy" id="478008"/>
    <lineage>
        <taxon>Bacteria</taxon>
        <taxon>Pseudomonadati</taxon>
        <taxon>Pseudomonadota</taxon>
        <taxon>Gammaproteobacteria</taxon>
        <taxon>Enterobacterales</taxon>
        <taxon>Enterobacteriaceae</taxon>
        <taxon>Escherichia</taxon>
    </lineage>
</organism>
<comment type="caution">
    <text evidence="1">The sequence shown here is derived from an EMBL/GenBank/DDBJ whole genome shotgun (WGS) entry which is preliminary data.</text>
</comment>
<gene>
    <name evidence="1" type="ORF">ECH7EC869_4501</name>
</gene>
<dbReference type="Proteomes" id="UP000004641">
    <property type="component" value="Unassembled WGS sequence"/>
</dbReference>
<dbReference type="BioCyc" id="ECOL478008-HMP:G76-485828-MONOMER"/>
<dbReference type="EMBL" id="ABHU01000004">
    <property type="protein sequence ID" value="EDU91988.1"/>
    <property type="molecule type" value="Genomic_DNA"/>
</dbReference>
<sequence>MELKKVPYYSKCTTGRHLTFRVTLLTSFTEIDTSDACFTLLRGGNK</sequence>
<accession>A0A0H3PRT2</accession>
<proteinExistence type="predicted"/>
<dbReference type="AlphaFoldDB" id="A0A0H3PRT2"/>
<reference evidence="1 2" key="1">
    <citation type="journal article" date="2011" name="Appl. Environ. Microbiol.">
        <title>Genome signatures of Escherichia coli O157:H7 isolates from the bovine host reservoir.</title>
        <authorList>
            <person name="Eppinger M."/>
            <person name="Mammel M.K."/>
            <person name="Leclerc J.E."/>
            <person name="Ravel J."/>
            <person name="Cebula T.A."/>
        </authorList>
    </citation>
    <scope>NUCLEOTIDE SEQUENCE [LARGE SCALE GENOMIC DNA]</scope>
    <source>
        <strain evidence="1 2">EC869</strain>
    </source>
</reference>
<evidence type="ECO:0000313" key="2">
    <source>
        <dbReference type="Proteomes" id="UP000004641"/>
    </source>
</evidence>